<keyword evidence="4" id="KW-1185">Reference proteome</keyword>
<dbReference type="GeneID" id="36400030"/>
<protein>
    <submittedName>
        <fullName evidence="3">Uncharacterized protein</fullName>
    </submittedName>
</protein>
<dbReference type="RefSeq" id="XP_024573750.1">
    <property type="nucleotide sequence ID" value="XM_024722700.1"/>
</dbReference>
<organism evidence="3 4">
    <name type="scientific">Plasmopara halstedii</name>
    <name type="common">Downy mildew of sunflower</name>
    <dbReference type="NCBI Taxonomy" id="4781"/>
    <lineage>
        <taxon>Eukaryota</taxon>
        <taxon>Sar</taxon>
        <taxon>Stramenopiles</taxon>
        <taxon>Oomycota</taxon>
        <taxon>Peronosporomycetes</taxon>
        <taxon>Peronosporales</taxon>
        <taxon>Peronosporaceae</taxon>
        <taxon>Plasmopara</taxon>
    </lineage>
</organism>
<proteinExistence type="predicted"/>
<keyword evidence="1" id="KW-0175">Coiled coil</keyword>
<evidence type="ECO:0000256" key="2">
    <source>
        <dbReference type="SAM" id="MobiDB-lite"/>
    </source>
</evidence>
<evidence type="ECO:0000313" key="4">
    <source>
        <dbReference type="Proteomes" id="UP000054928"/>
    </source>
</evidence>
<name>A0A0P1A9I4_PLAHL</name>
<sequence>MDSATPHSPTLALGGLPDLTRRLQDERDALRVEMEELTRRLSQERVARSTLENEAQLRELELRQVQQRSSQATQQARDKQMALEKELEEEVAMHKMASLHAKSDIVGRGPRLHWQGPSDARGVARNPASTVRASKQLLNA</sequence>
<dbReference type="Proteomes" id="UP000054928">
    <property type="component" value="Unassembled WGS sequence"/>
</dbReference>
<feature type="region of interest" description="Disordered" evidence="2">
    <location>
        <begin position="108"/>
        <end position="140"/>
    </location>
</feature>
<reference evidence="4" key="1">
    <citation type="submission" date="2014-09" db="EMBL/GenBank/DDBJ databases">
        <authorList>
            <person name="Sharma Rahul"/>
            <person name="Thines Marco"/>
        </authorList>
    </citation>
    <scope>NUCLEOTIDE SEQUENCE [LARGE SCALE GENOMIC DNA]</scope>
</reference>
<accession>A0A0P1A9I4</accession>
<evidence type="ECO:0000313" key="3">
    <source>
        <dbReference type="EMBL" id="CEG37381.1"/>
    </source>
</evidence>
<dbReference type="STRING" id="4781.A0A0P1A9I4"/>
<feature type="compositionally biased region" description="Polar residues" evidence="2">
    <location>
        <begin position="127"/>
        <end position="140"/>
    </location>
</feature>
<dbReference type="AlphaFoldDB" id="A0A0P1A9I4"/>
<evidence type="ECO:0000256" key="1">
    <source>
        <dbReference type="SAM" id="Coils"/>
    </source>
</evidence>
<feature type="coiled-coil region" evidence="1">
    <location>
        <begin position="20"/>
        <end position="68"/>
    </location>
</feature>
<dbReference type="EMBL" id="CCYD01000286">
    <property type="protein sequence ID" value="CEG37381.1"/>
    <property type="molecule type" value="Genomic_DNA"/>
</dbReference>